<dbReference type="InterPro" id="IPR006311">
    <property type="entry name" value="TAT_signal"/>
</dbReference>
<gene>
    <name evidence="2" type="ORF">ACFPZN_52135</name>
</gene>
<sequence>MSRKVTRKTLLYAAAIGAGLAAAGPPRRAPSPAFLHATGTVVRDERPAARPAAGGR</sequence>
<comment type="caution">
    <text evidence="2">The sequence shown here is derived from an EMBL/GenBank/DDBJ whole genome shotgun (WGS) entry which is preliminary data.</text>
</comment>
<reference evidence="3" key="1">
    <citation type="journal article" date="2019" name="Int. J. Syst. Evol. Microbiol.">
        <title>The Global Catalogue of Microorganisms (GCM) 10K type strain sequencing project: providing services to taxonomists for standard genome sequencing and annotation.</title>
        <authorList>
            <consortium name="The Broad Institute Genomics Platform"/>
            <consortium name="The Broad Institute Genome Sequencing Center for Infectious Disease"/>
            <person name="Wu L."/>
            <person name="Ma J."/>
        </authorList>
    </citation>
    <scope>NUCLEOTIDE SEQUENCE [LARGE SCALE GENOMIC DNA]</scope>
    <source>
        <strain evidence="3">KCTC 42087</strain>
    </source>
</reference>
<evidence type="ECO:0000313" key="3">
    <source>
        <dbReference type="Proteomes" id="UP001596074"/>
    </source>
</evidence>
<accession>A0ABW1AHZ7</accession>
<feature type="signal peptide" evidence="1">
    <location>
        <begin position="1"/>
        <end position="23"/>
    </location>
</feature>
<evidence type="ECO:0000313" key="2">
    <source>
        <dbReference type="EMBL" id="MFC5754223.1"/>
    </source>
</evidence>
<keyword evidence="3" id="KW-1185">Reference proteome</keyword>
<name>A0ABW1AHZ7_9ACTN</name>
<proteinExistence type="predicted"/>
<protein>
    <submittedName>
        <fullName evidence="2">Uncharacterized protein</fullName>
    </submittedName>
</protein>
<dbReference type="PROSITE" id="PS51318">
    <property type="entry name" value="TAT"/>
    <property type="match status" value="1"/>
</dbReference>
<keyword evidence="1" id="KW-0732">Signal</keyword>
<dbReference type="RefSeq" id="WP_378292094.1">
    <property type="nucleotide sequence ID" value="NZ_JBHSON010000142.1"/>
</dbReference>
<dbReference type="EMBL" id="JBHSON010000142">
    <property type="protein sequence ID" value="MFC5754223.1"/>
    <property type="molecule type" value="Genomic_DNA"/>
</dbReference>
<dbReference type="Proteomes" id="UP001596074">
    <property type="component" value="Unassembled WGS sequence"/>
</dbReference>
<feature type="chain" id="PRO_5047264988" evidence="1">
    <location>
        <begin position="24"/>
        <end position="56"/>
    </location>
</feature>
<organism evidence="2 3">
    <name type="scientific">Actinomadura rugatobispora</name>
    <dbReference type="NCBI Taxonomy" id="1994"/>
    <lineage>
        <taxon>Bacteria</taxon>
        <taxon>Bacillati</taxon>
        <taxon>Actinomycetota</taxon>
        <taxon>Actinomycetes</taxon>
        <taxon>Streptosporangiales</taxon>
        <taxon>Thermomonosporaceae</taxon>
        <taxon>Actinomadura</taxon>
    </lineage>
</organism>
<evidence type="ECO:0000256" key="1">
    <source>
        <dbReference type="SAM" id="SignalP"/>
    </source>
</evidence>